<dbReference type="EMBL" id="CAJJDM010000009">
    <property type="protein sequence ID" value="CAD8048455.1"/>
    <property type="molecule type" value="Genomic_DNA"/>
</dbReference>
<dbReference type="Proteomes" id="UP000688137">
    <property type="component" value="Unassembled WGS sequence"/>
</dbReference>
<keyword evidence="2" id="KW-1185">Reference proteome</keyword>
<organism evidence="1 2">
    <name type="scientific">Paramecium primaurelia</name>
    <dbReference type="NCBI Taxonomy" id="5886"/>
    <lineage>
        <taxon>Eukaryota</taxon>
        <taxon>Sar</taxon>
        <taxon>Alveolata</taxon>
        <taxon>Ciliophora</taxon>
        <taxon>Intramacronucleata</taxon>
        <taxon>Oligohymenophorea</taxon>
        <taxon>Peniculida</taxon>
        <taxon>Parameciidae</taxon>
        <taxon>Paramecium</taxon>
    </lineage>
</organism>
<accession>A0A8S1K3W6</accession>
<evidence type="ECO:0000313" key="1">
    <source>
        <dbReference type="EMBL" id="CAD8048455.1"/>
    </source>
</evidence>
<dbReference type="PANTHER" id="PTHR11319">
    <property type="entry name" value="G PROTEIN-COUPLED RECEPTOR-RELATED"/>
    <property type="match status" value="1"/>
</dbReference>
<dbReference type="PANTHER" id="PTHR11319:SF35">
    <property type="entry name" value="OUTER MEMBRANE PROTEIN PMPC-RELATED"/>
    <property type="match status" value="1"/>
</dbReference>
<dbReference type="CDD" id="cd00064">
    <property type="entry name" value="FU"/>
    <property type="match status" value="1"/>
</dbReference>
<sequence>MNTSKSFKIQTLDPAYQVAQQLVKIEEEISQPNQCFNFGLWSKYNPLSSISQVGPVGIFGSNCYQLLNIIDIINNEIIFMYYDCLDNEKNQIKKYIKFVKDDGEQKIYEIQIEGNEYESFWYFLEIISWPINQQFEILIISQSQLILRQKIDEIINPFGQYFQITFGDSLIVSKSRIKSIVTEQKFSYFPGRIIIQKLQIEDQITIDNWFEYVKNIFQEYETCNCQPNVNNQIPDLFLRSSQKGEFVSEQKNCNSFILSGWFKIKNIINQNDEFIYPFIKIAANFENPTLSNKNLSPIQVFYDLSKIKNQIIVTTYSYTFPSVTIDFTNNPNLIINSFEILNSITVWHKIQIKLLNSQMDIQITFYDGYKIIQYSKQLQVRQFQENQFKLQFGNFEQLETNYLDLQINNFYFFNCDQSFSENNCHHTCLECDGPTKEDCLSCSEESKRIYLPEYKECICPINTIDNQICIGYVEAQLQLIEEPFISQECEYGYYELDNECYRCPSIISKTLRTCLECLQNPKSFSLQPFCHNDLHISQQSQTEMLNYQYYDYLLFNGIDTNVLRCSTCYKVPYQDQDYIYQDLQQKSQAFETFYVSQNYECIGKYISIVGFKCLSCSSQKQFENGECNNYIYYETDAICNPPYYVTSRNKCNLCPIKNCIYCFEYQKEDINFKSTLYKDFQSFNQDQMISIGCAMCEDGFVFYFSIGECLKQQSKISTCLRSFINLEGKEICTLSSQIDFSIAPEIINCQKYYSNCLQCVLTPQTKIQCIHCREGFVSSLLTGDCFPNLDDIYIEYTQSRVQGDSYKQDGWVLMIQSFMMQFLPQQYYYPHNLNSLTEFSIKCKEGSQLTEQYECYEYCSKDCINCIKHSLNFICKECSLNYYKQPIRVEQEGKCVRCSQLCEYCQQRTEEEIYKLNSQFMLSEINLPYTMKCIKPIEDPQVKINPYTQNVKYCFNKGCYNRFSFDFCLTGCILNKYRPGYYEEDIDKEYCNLIGVDQLTINFYFSIKSQQLCRFTTGIAISTSLKQFIFSLQENYLNLYSIHDSVFQSKQSIQINNFDSVVIQNLTFILQDGFIINNNSSKVDITVKNFLLTQSSFIDLTVFYTQLYGKIEIQNFSIVDSIIQNSKFFDFQQQSIQILLNIKKMFLRNCQLINSTLFYLKNNQAVISLNDIVIENCSFVNSSFFSLQTDFNHQNKIQFQSVEIRKCYFSFSYFLLSYSGFSIIASNLHFVQNQLNNSIILAFNDNLELTMIKTYQNVLIESTIISTLNMFNQQIILCIIEDYEDNQSTFVRDSSLITIYSSLRINNYIVFITNIKIQENQLANIQSPKIQLLKLHCSNLVLKNALFANLQNLVVLYLFEIQSVVINSIRYENSEQKYKIPLSYLCSNSVQIRNQLIELIGFQQLELSNIYIINQFSINYSLMDIIFSNQFISDSIKKVSFTNLQFRGNILLKNQQAASFSLLSLYSQFNLSIFINDIIFIKNFIHQQIDELLDTQISLLYLSSYDSFVKIDKIQCSQNAQTNSTNPYLILSANQIVIQNITVFNHNFLEQALWQQFYEFELQSEYNQNEMNSIVQSTLKILNQGIKIMASIIICYDSQFLDILAQKSSIFEIITKGQSVYKIFIFIQFSVIYQLLKVLVVQQQFLQIVIYILRLIKQNLQIFLTEWIHQYLQLHHLQNPILFNLVIFQQKIAFPQ</sequence>
<gene>
    <name evidence="1" type="ORF">PPRIM_AZ9-3.1.T0120473</name>
</gene>
<reference evidence="1" key="1">
    <citation type="submission" date="2021-01" db="EMBL/GenBank/DDBJ databases">
        <authorList>
            <consortium name="Genoscope - CEA"/>
            <person name="William W."/>
        </authorList>
    </citation>
    <scope>NUCLEOTIDE SEQUENCE</scope>
</reference>
<proteinExistence type="predicted"/>
<comment type="caution">
    <text evidence="1">The sequence shown here is derived from an EMBL/GenBank/DDBJ whole genome shotgun (WGS) entry which is preliminary data.</text>
</comment>
<evidence type="ECO:0000313" key="2">
    <source>
        <dbReference type="Proteomes" id="UP000688137"/>
    </source>
</evidence>
<name>A0A8S1K3W6_PARPR</name>
<protein>
    <submittedName>
        <fullName evidence="1">Uncharacterized protein</fullName>
    </submittedName>
</protein>
<dbReference type="InterPro" id="IPR006212">
    <property type="entry name" value="Furin_repeat"/>
</dbReference>